<name>A0ABT3T1T0_9GAMM</name>
<sequence>MTLENVSQLGEFIGGFGVIFTLIYLAIQVRSNTGSQRADMTARVLEGLAAQQHTLGFNV</sequence>
<dbReference type="RefSeq" id="WP_279247982.1">
    <property type="nucleotide sequence ID" value="NZ_SHNO01000001.1"/>
</dbReference>
<gene>
    <name evidence="2" type="ORF">EYC82_02510</name>
</gene>
<feature type="transmembrane region" description="Helical" evidence="1">
    <location>
        <begin position="6"/>
        <end position="27"/>
    </location>
</feature>
<evidence type="ECO:0000313" key="3">
    <source>
        <dbReference type="Proteomes" id="UP001143304"/>
    </source>
</evidence>
<dbReference type="Proteomes" id="UP001143304">
    <property type="component" value="Unassembled WGS sequence"/>
</dbReference>
<evidence type="ECO:0000313" key="2">
    <source>
        <dbReference type="EMBL" id="MCX2976228.1"/>
    </source>
</evidence>
<keyword evidence="1" id="KW-0812">Transmembrane</keyword>
<protein>
    <submittedName>
        <fullName evidence="2">Uncharacterized protein</fullName>
    </submittedName>
</protein>
<organism evidence="2 3">
    <name type="scientific">Candidatus Marimicrobium litorale</name>
    <dbReference type="NCBI Taxonomy" id="2518991"/>
    <lineage>
        <taxon>Bacteria</taxon>
        <taxon>Pseudomonadati</taxon>
        <taxon>Pseudomonadota</taxon>
        <taxon>Gammaproteobacteria</taxon>
        <taxon>Cellvibrionales</taxon>
        <taxon>Halieaceae</taxon>
        <taxon>Marimicrobium</taxon>
    </lineage>
</organism>
<proteinExistence type="predicted"/>
<keyword evidence="3" id="KW-1185">Reference proteome</keyword>
<comment type="caution">
    <text evidence="2">The sequence shown here is derived from an EMBL/GenBank/DDBJ whole genome shotgun (WGS) entry which is preliminary data.</text>
</comment>
<accession>A0ABT3T1T0</accession>
<reference evidence="2" key="1">
    <citation type="submission" date="2019-02" db="EMBL/GenBank/DDBJ databases">
        <authorList>
            <person name="Li S.-H."/>
        </authorList>
    </citation>
    <scope>NUCLEOTIDE SEQUENCE</scope>
    <source>
        <strain evidence="2">IMCC11814</strain>
    </source>
</reference>
<dbReference type="EMBL" id="SHNO01000001">
    <property type="protein sequence ID" value="MCX2976228.1"/>
    <property type="molecule type" value="Genomic_DNA"/>
</dbReference>
<evidence type="ECO:0000256" key="1">
    <source>
        <dbReference type="SAM" id="Phobius"/>
    </source>
</evidence>
<keyword evidence="1" id="KW-0472">Membrane</keyword>
<keyword evidence="1" id="KW-1133">Transmembrane helix</keyword>